<evidence type="ECO:0000256" key="1">
    <source>
        <dbReference type="SAM" id="SignalP"/>
    </source>
</evidence>
<dbReference type="Gene3D" id="3.40.30.50">
    <property type="entry name" value="Sep15/SelM thioredoxin-like domain, active-site redox motif"/>
    <property type="match status" value="1"/>
</dbReference>
<keyword evidence="3" id="KW-1185">Reference proteome</keyword>
<evidence type="ECO:0000313" key="3">
    <source>
        <dbReference type="Proteomes" id="UP001158576"/>
    </source>
</evidence>
<evidence type="ECO:0000313" key="2">
    <source>
        <dbReference type="EMBL" id="CAG5081668.1"/>
    </source>
</evidence>
<protein>
    <submittedName>
        <fullName evidence="2">Oidioi.mRNA.OKI2018_I69.PAR.g9935.t1.cds</fullName>
    </submittedName>
</protein>
<dbReference type="SUPFAM" id="SSF52833">
    <property type="entry name" value="Thioredoxin-like"/>
    <property type="match status" value="1"/>
</dbReference>
<organism evidence="2 3">
    <name type="scientific">Oikopleura dioica</name>
    <name type="common">Tunicate</name>
    <dbReference type="NCBI Taxonomy" id="34765"/>
    <lineage>
        <taxon>Eukaryota</taxon>
        <taxon>Metazoa</taxon>
        <taxon>Chordata</taxon>
        <taxon>Tunicata</taxon>
        <taxon>Appendicularia</taxon>
        <taxon>Copelata</taxon>
        <taxon>Oikopleuridae</taxon>
        <taxon>Oikopleura</taxon>
    </lineage>
</organism>
<dbReference type="Proteomes" id="UP001158576">
    <property type="component" value="Chromosome PAR"/>
</dbReference>
<name>A0ABN7RS39_OIKDI</name>
<accession>A0ABN7RS39</accession>
<gene>
    <name evidence="2" type="ORF">OKIOD_LOCUS1493</name>
</gene>
<reference evidence="2 3" key="1">
    <citation type="submission" date="2021-04" db="EMBL/GenBank/DDBJ databases">
        <authorList>
            <person name="Bliznina A."/>
        </authorList>
    </citation>
    <scope>NUCLEOTIDE SEQUENCE [LARGE SCALE GENOMIC DNA]</scope>
</reference>
<dbReference type="InterPro" id="IPR036249">
    <property type="entry name" value="Thioredoxin-like_sf"/>
</dbReference>
<keyword evidence="1" id="KW-0732">Signal</keyword>
<sequence>MRLLLFLVAACNFEIVHCQIYKGMRAADYAKMTKGPSQFGKLRTRGKTLPPPVEETMIFGAWLQGNMKSTKWLHLFQHHEIKLWHNFEYKETNSEKLEIVFHNYYKKPLVTMDITKYSQEKLIKLLKHQGFYRRRYQFEKMNEDQAEAPFIKYKWEPGKMELR</sequence>
<proteinExistence type="predicted"/>
<feature type="chain" id="PRO_5045631703" evidence="1">
    <location>
        <begin position="19"/>
        <end position="163"/>
    </location>
</feature>
<dbReference type="EMBL" id="OU015568">
    <property type="protein sequence ID" value="CAG5081668.1"/>
    <property type="molecule type" value="Genomic_DNA"/>
</dbReference>
<dbReference type="InterPro" id="IPR038219">
    <property type="entry name" value="Sep15/SelM_sf"/>
</dbReference>
<feature type="signal peptide" evidence="1">
    <location>
        <begin position="1"/>
        <end position="18"/>
    </location>
</feature>